<dbReference type="Proteomes" id="UP000007978">
    <property type="component" value="Chromosome 1"/>
</dbReference>
<dbReference type="SMART" id="SM00066">
    <property type="entry name" value="GAL4"/>
    <property type="match status" value="1"/>
</dbReference>
<comment type="caution">
    <text evidence="4">The sequence shown here is derived from an EMBL/GenBank/DDBJ whole genome shotgun (WGS) entry which is preliminary data.</text>
</comment>
<dbReference type="Pfam" id="PF00172">
    <property type="entry name" value="Zn_clus"/>
    <property type="match status" value="1"/>
</dbReference>
<keyword evidence="5" id="KW-1185">Reference proteome</keyword>
<dbReference type="GO" id="GO:0000981">
    <property type="term" value="F:DNA-binding transcription factor activity, RNA polymerase II-specific"/>
    <property type="evidence" value="ECO:0007669"/>
    <property type="project" value="InterPro"/>
</dbReference>
<reference evidence="4 5" key="1">
    <citation type="journal article" date="2012" name="PLoS Pathog.">
        <title>Comparative pathogenomics reveals horizontally acquired novel virulence genes in fungi infecting cereal hosts.</title>
        <authorList>
            <person name="Gardiner D.M."/>
            <person name="McDonald M.C."/>
            <person name="Covarelli L."/>
            <person name="Solomon P.S."/>
            <person name="Rusu A.G."/>
            <person name="Marshall M."/>
            <person name="Kazan K."/>
            <person name="Chakraborty S."/>
            <person name="McDonald B.A."/>
            <person name="Manners J.M."/>
        </authorList>
    </citation>
    <scope>NUCLEOTIDE SEQUENCE [LARGE SCALE GENOMIC DNA]</scope>
    <source>
        <strain evidence="4 5">CS3096</strain>
    </source>
</reference>
<evidence type="ECO:0000259" key="3">
    <source>
        <dbReference type="PROSITE" id="PS50048"/>
    </source>
</evidence>
<name>K3VIG9_FUSPC</name>
<dbReference type="Gene3D" id="4.10.240.10">
    <property type="entry name" value="Zn(2)-C6 fungal-type DNA-binding domain"/>
    <property type="match status" value="1"/>
</dbReference>
<sequence>MEPTSYHATACVNCRRRGRKCDRTLPECLSCEKRGTACEGYVTKWPGVAARGKLAGRSIPVADGSVIIAGAHSKARQRQLNRDACTTPTSSFTVNPVPSDEVDKFIQYYIADLSTIFFLGNGPSENPMFHYVLPLVDSVPPIRFALAGSASCHIAAKTSDELLERKSLRLRLHATHLLREMLQSPNAATDQTILASILMLAQLDMCSGDCVEFQTHLKAAVAVIRNPGYDGSANKYYFEQRLAWLDVMSSTTSQSSPNLTMAEVRVTIGRFTSNGQRQWSYNVFPCPIDLFEIIIEATFLFKAPNLDLEQVKSQVEDLERRVHDWKCPTMSGPRKHMVEIWRLGISAYLHRLFPDMTHRELEEPLSDQVLGLAEHISPASSWSYALLWPIFQAVVTFGDNAEKEKDRIRSRLRIALKTIGCRHHSNALETLEIVWARSQEFDHFTISIPGRTIMLV</sequence>
<proteinExistence type="predicted"/>
<dbReference type="InterPro" id="IPR036864">
    <property type="entry name" value="Zn2-C6_fun-type_DNA-bd_sf"/>
</dbReference>
<evidence type="ECO:0000256" key="2">
    <source>
        <dbReference type="ARBA" id="ARBA00023242"/>
    </source>
</evidence>
<feature type="domain" description="Zn(2)-C6 fungal-type" evidence="3">
    <location>
        <begin position="10"/>
        <end position="38"/>
    </location>
</feature>
<dbReference type="PROSITE" id="PS50048">
    <property type="entry name" value="ZN2_CY6_FUNGAL_2"/>
    <property type="match status" value="1"/>
</dbReference>
<dbReference type="eggNOG" id="ENOG502SMD3">
    <property type="taxonomic scope" value="Eukaryota"/>
</dbReference>
<dbReference type="PANTHER" id="PTHR37534">
    <property type="entry name" value="TRANSCRIPTIONAL ACTIVATOR PROTEIN UGA3"/>
    <property type="match status" value="1"/>
</dbReference>
<protein>
    <recommendedName>
        <fullName evidence="3">Zn(2)-C6 fungal-type domain-containing protein</fullName>
    </recommendedName>
</protein>
<dbReference type="GO" id="GO:0008270">
    <property type="term" value="F:zinc ion binding"/>
    <property type="evidence" value="ECO:0007669"/>
    <property type="project" value="InterPro"/>
</dbReference>
<dbReference type="AlphaFoldDB" id="K3VIG9"/>
<dbReference type="OrthoDB" id="3862662at2759"/>
<dbReference type="GO" id="GO:0005634">
    <property type="term" value="C:nucleus"/>
    <property type="evidence" value="ECO:0007669"/>
    <property type="project" value="UniProtKB-SubCell"/>
</dbReference>
<organism evidence="4 5">
    <name type="scientific">Fusarium pseudograminearum (strain CS3096)</name>
    <name type="common">Wheat and barley crown-rot fungus</name>
    <dbReference type="NCBI Taxonomy" id="1028729"/>
    <lineage>
        <taxon>Eukaryota</taxon>
        <taxon>Fungi</taxon>
        <taxon>Dikarya</taxon>
        <taxon>Ascomycota</taxon>
        <taxon>Pezizomycotina</taxon>
        <taxon>Sordariomycetes</taxon>
        <taxon>Hypocreomycetidae</taxon>
        <taxon>Hypocreales</taxon>
        <taxon>Nectriaceae</taxon>
        <taxon>Fusarium</taxon>
    </lineage>
</organism>
<dbReference type="PANTHER" id="PTHR37534:SF46">
    <property type="entry name" value="ZN(II)2CYS6 TRANSCRIPTION FACTOR (EUROFUNG)"/>
    <property type="match status" value="1"/>
</dbReference>
<dbReference type="RefSeq" id="XP_009258242.1">
    <property type="nucleotide sequence ID" value="XM_009259967.1"/>
</dbReference>
<dbReference type="EMBL" id="AFNW01000186">
    <property type="protein sequence ID" value="EKJ72953.1"/>
    <property type="molecule type" value="Genomic_DNA"/>
</dbReference>
<dbReference type="InterPro" id="IPR021858">
    <property type="entry name" value="Fun_TF"/>
</dbReference>
<evidence type="ECO:0000256" key="1">
    <source>
        <dbReference type="ARBA" id="ARBA00004123"/>
    </source>
</evidence>
<dbReference type="InterPro" id="IPR001138">
    <property type="entry name" value="Zn2Cys6_DnaBD"/>
</dbReference>
<evidence type="ECO:0000313" key="5">
    <source>
        <dbReference type="Proteomes" id="UP000007978"/>
    </source>
</evidence>
<dbReference type="GeneID" id="20365467"/>
<accession>K3VIG9</accession>
<dbReference type="KEGG" id="fpu:FPSE_06849"/>
<dbReference type="SUPFAM" id="SSF57701">
    <property type="entry name" value="Zn2/Cys6 DNA-binding domain"/>
    <property type="match status" value="1"/>
</dbReference>
<comment type="subcellular location">
    <subcellularLocation>
        <location evidence="1">Nucleus</location>
    </subcellularLocation>
</comment>
<dbReference type="HOGENOM" id="CLU_044489_0_0_1"/>
<gene>
    <name evidence="4" type="ORF">FPSE_06849</name>
</gene>
<keyword evidence="2" id="KW-0539">Nucleus</keyword>
<dbReference type="Pfam" id="PF11951">
    <property type="entry name" value="Fungal_trans_2"/>
    <property type="match status" value="1"/>
</dbReference>
<evidence type="ECO:0000313" key="4">
    <source>
        <dbReference type="EMBL" id="EKJ72953.1"/>
    </source>
</evidence>
<dbReference type="CDD" id="cd00067">
    <property type="entry name" value="GAL4"/>
    <property type="match status" value="1"/>
</dbReference>